<proteinExistence type="predicted"/>
<keyword evidence="1" id="KW-0732">Signal</keyword>
<dbReference type="Pfam" id="PF25884">
    <property type="entry name" value="At5g19230"/>
    <property type="match status" value="1"/>
</dbReference>
<evidence type="ECO:0000259" key="2">
    <source>
        <dbReference type="Pfam" id="PF25884"/>
    </source>
</evidence>
<evidence type="ECO:0000256" key="1">
    <source>
        <dbReference type="SAM" id="SignalP"/>
    </source>
</evidence>
<evidence type="ECO:0000313" key="4">
    <source>
        <dbReference type="Proteomes" id="UP000631114"/>
    </source>
</evidence>
<dbReference type="InterPro" id="IPR045285">
    <property type="entry name" value="At5g19230-like"/>
</dbReference>
<dbReference type="Proteomes" id="UP000631114">
    <property type="component" value="Unassembled WGS sequence"/>
</dbReference>
<sequence length="223" mass="24747">MSLIFLLALDTGHYCLADEIADQLKDQPCPAVITPRIAEAQFSNYAEALDKCHLNINTTRDGVIMLDCEPGRVKSLSIFNFTEPLYSRYLNDSRYTGAGIGSEDEWIVVVLTTNTPGGSFVASNAATLSSNLYIGFFCRYNNTTQKGAMSNCSFNKKLLKTTEEIRFLETIVLQTILLFSRILNKSIATAPLGTNPPHVGAYRKLSSNFRSLTLLHSRTGLRY</sequence>
<keyword evidence="4" id="KW-1185">Reference proteome</keyword>
<feature type="signal peptide" evidence="1">
    <location>
        <begin position="1"/>
        <end position="17"/>
    </location>
</feature>
<comment type="caution">
    <text evidence="3">The sequence shown here is derived from an EMBL/GenBank/DDBJ whole genome shotgun (WGS) entry which is preliminary data.</text>
</comment>
<organism evidence="3 4">
    <name type="scientific">Coptis chinensis</name>
    <dbReference type="NCBI Taxonomy" id="261450"/>
    <lineage>
        <taxon>Eukaryota</taxon>
        <taxon>Viridiplantae</taxon>
        <taxon>Streptophyta</taxon>
        <taxon>Embryophyta</taxon>
        <taxon>Tracheophyta</taxon>
        <taxon>Spermatophyta</taxon>
        <taxon>Magnoliopsida</taxon>
        <taxon>Ranunculales</taxon>
        <taxon>Ranunculaceae</taxon>
        <taxon>Coptidoideae</taxon>
        <taxon>Coptis</taxon>
    </lineage>
</organism>
<dbReference type="PANTHER" id="PTHR33976:SF8">
    <property type="entry name" value="OS07G0645000 PROTEIN"/>
    <property type="match status" value="1"/>
</dbReference>
<evidence type="ECO:0000313" key="3">
    <source>
        <dbReference type="EMBL" id="KAF9619876.1"/>
    </source>
</evidence>
<feature type="domain" description="Uncharacterized GPI-anchored protein At5g19230-like" evidence="2">
    <location>
        <begin position="13"/>
        <end position="111"/>
    </location>
</feature>
<dbReference type="InterPro" id="IPR059083">
    <property type="entry name" value="At5g19230_dom"/>
</dbReference>
<accession>A0A835IKZ8</accession>
<dbReference type="PANTHER" id="PTHR33976">
    <property type="entry name" value="OS07G0645000 PROTEIN"/>
    <property type="match status" value="1"/>
</dbReference>
<gene>
    <name evidence="3" type="ORF">IFM89_009658</name>
</gene>
<dbReference type="OrthoDB" id="753138at2759"/>
<dbReference type="EMBL" id="JADFTS010000002">
    <property type="protein sequence ID" value="KAF9619876.1"/>
    <property type="molecule type" value="Genomic_DNA"/>
</dbReference>
<reference evidence="3 4" key="1">
    <citation type="submission" date="2020-10" db="EMBL/GenBank/DDBJ databases">
        <title>The Coptis chinensis genome and diversification of protoberbering-type alkaloids.</title>
        <authorList>
            <person name="Wang B."/>
            <person name="Shu S."/>
            <person name="Song C."/>
            <person name="Liu Y."/>
        </authorList>
    </citation>
    <scope>NUCLEOTIDE SEQUENCE [LARGE SCALE GENOMIC DNA]</scope>
    <source>
        <strain evidence="3">HL-2020</strain>
        <tissue evidence="3">Leaf</tissue>
    </source>
</reference>
<name>A0A835IKZ8_9MAGN</name>
<dbReference type="AlphaFoldDB" id="A0A835IKZ8"/>
<feature type="chain" id="PRO_5032595558" description="Uncharacterized GPI-anchored protein At5g19230-like domain-containing protein" evidence="1">
    <location>
        <begin position="18"/>
        <end position="223"/>
    </location>
</feature>
<protein>
    <recommendedName>
        <fullName evidence="2">Uncharacterized GPI-anchored protein At5g19230-like domain-containing protein</fullName>
    </recommendedName>
</protein>